<evidence type="ECO:0000256" key="2">
    <source>
        <dbReference type="ARBA" id="ARBA00022519"/>
    </source>
</evidence>
<dbReference type="Pfam" id="PF00015">
    <property type="entry name" value="MCPsignal"/>
    <property type="match status" value="1"/>
</dbReference>
<dbReference type="PRINTS" id="PR00260">
    <property type="entry name" value="CHEMTRNSDUCR"/>
</dbReference>
<keyword evidence="2" id="KW-0997">Cell inner membrane</keyword>
<sequence>MSATAAAYLVGRDMQEAAFRDYRAAVVLATASRDVEADLAMLRMAERDFVLKRTRAAGNQITQLAAGFRTQVDHLGALGRSPETAAPLAQLSEFARRNGEMLAEILALQDEIGWSSEDALNAMLGRTGDAFSASVMQIADRHGDAQAHRLQLIAAKMRMLESDVRFGREQPDVVAGRFDAQMSILRRMQASLQLPAEELKALADGIEAYGAAFGVWVERERALGLRMDRLRDNFDVMAPLLASLQDATVAIAKRNAETLDRVQSRTGMTILSVMVLVLLAGLPLSIVIGQGLTRALTRLRQAMERLAQGDLAASIPPVDGRDEIADMTRALTVFRDNAIEREGLRGEREAFNQRQAERARSLEAAILAFESAVADAVGSVRHAASALEETSLSLDKASSDVTTQARFAGEAAAKVAEFVTEVARAAEEMSASIAEVSGQAARSSSVSNRVVEEVDRAVAAMAALEGGAGHIGEIVGLIQAIAAQTNLLALNATIEAARAGDAGRGFAVVAAEVKALATETARATSDIASQVAAIQQASAEAIGSISRVNGIMSEMALATHSVATAVEEQSVSVDLIASRVEQASSEAHSGAMAVAEAETTAEGAKVVADRVLLLSGDLARAAEGLGREINAFLVAVRAA</sequence>
<feature type="domain" description="T-SNARE coiled-coil homology" evidence="8">
    <location>
        <begin position="535"/>
        <end position="597"/>
    </location>
</feature>
<keyword evidence="6" id="KW-0472">Membrane</keyword>
<dbReference type="InterPro" id="IPR000727">
    <property type="entry name" value="T_SNARE_dom"/>
</dbReference>
<dbReference type="Proteomes" id="UP001321492">
    <property type="component" value="Unassembled WGS sequence"/>
</dbReference>
<comment type="similarity">
    <text evidence="4">Belongs to the methyl-accepting chemotaxis (MCP) protein family.</text>
</comment>
<dbReference type="PROSITE" id="PS50885">
    <property type="entry name" value="HAMP"/>
    <property type="match status" value="1"/>
</dbReference>
<dbReference type="Pfam" id="PF00672">
    <property type="entry name" value="HAMP"/>
    <property type="match status" value="1"/>
</dbReference>
<evidence type="ECO:0000256" key="4">
    <source>
        <dbReference type="ARBA" id="ARBA00029447"/>
    </source>
</evidence>
<gene>
    <name evidence="10" type="ORF">QNA08_16500</name>
</gene>
<dbReference type="SUPFAM" id="SSF58104">
    <property type="entry name" value="Methyl-accepting chemotaxis protein (MCP) signaling domain"/>
    <property type="match status" value="1"/>
</dbReference>
<name>A0ABT7AKA9_9HYPH</name>
<keyword evidence="6" id="KW-0812">Transmembrane</keyword>
<comment type="subcellular location">
    <subcellularLocation>
        <location evidence="1">Cell inner membrane</location>
        <topology evidence="1">Multi-pass membrane protein</topology>
    </subcellularLocation>
</comment>
<dbReference type="InterPro" id="IPR004089">
    <property type="entry name" value="MCPsignal_dom"/>
</dbReference>
<keyword evidence="6" id="KW-1133">Transmembrane helix</keyword>
<dbReference type="PROSITE" id="PS50192">
    <property type="entry name" value="T_SNARE"/>
    <property type="match status" value="1"/>
</dbReference>
<organism evidence="10 11">
    <name type="scientific">Chelatococcus albus</name>
    <dbReference type="NCBI Taxonomy" id="3047466"/>
    <lineage>
        <taxon>Bacteria</taxon>
        <taxon>Pseudomonadati</taxon>
        <taxon>Pseudomonadota</taxon>
        <taxon>Alphaproteobacteria</taxon>
        <taxon>Hyphomicrobiales</taxon>
        <taxon>Chelatococcaceae</taxon>
        <taxon>Chelatococcus</taxon>
    </lineage>
</organism>
<reference evidence="10 11" key="1">
    <citation type="submission" date="2023-05" db="EMBL/GenBank/DDBJ databases">
        <title>Chelatococcus sp. nov., a moderately thermophilic bacterium isolated from hot spring microbial mat.</title>
        <authorList>
            <person name="Hu C.-J."/>
            <person name="Li W.-J."/>
        </authorList>
    </citation>
    <scope>NUCLEOTIDE SEQUENCE [LARGE SCALE GENOMIC DNA]</scope>
    <source>
        <strain evidence="10 11">SYSU G07232</strain>
    </source>
</reference>
<evidence type="ECO:0000256" key="5">
    <source>
        <dbReference type="PROSITE-ProRule" id="PRU00284"/>
    </source>
</evidence>
<dbReference type="PANTHER" id="PTHR32089:SF112">
    <property type="entry name" value="LYSOZYME-LIKE PROTEIN-RELATED"/>
    <property type="match status" value="1"/>
</dbReference>
<keyword evidence="11" id="KW-1185">Reference proteome</keyword>
<dbReference type="Gene3D" id="1.10.287.950">
    <property type="entry name" value="Methyl-accepting chemotaxis protein"/>
    <property type="match status" value="1"/>
</dbReference>
<feature type="transmembrane region" description="Helical" evidence="6">
    <location>
        <begin position="270"/>
        <end position="293"/>
    </location>
</feature>
<accession>A0ABT7AKA9</accession>
<dbReference type="PROSITE" id="PS50111">
    <property type="entry name" value="CHEMOTAXIS_TRANSDUC_2"/>
    <property type="match status" value="1"/>
</dbReference>
<proteinExistence type="inferred from homology"/>
<dbReference type="RefSeq" id="WP_283741822.1">
    <property type="nucleotide sequence ID" value="NZ_JASJEV010000013.1"/>
</dbReference>
<evidence type="ECO:0000256" key="6">
    <source>
        <dbReference type="SAM" id="Phobius"/>
    </source>
</evidence>
<keyword evidence="3 5" id="KW-0807">Transducer</keyword>
<protein>
    <submittedName>
        <fullName evidence="10">Methyl-accepting chemotaxis protein</fullName>
    </submittedName>
</protein>
<dbReference type="EMBL" id="JASJEV010000013">
    <property type="protein sequence ID" value="MDJ1159822.1"/>
    <property type="molecule type" value="Genomic_DNA"/>
</dbReference>
<dbReference type="Gene3D" id="6.10.340.10">
    <property type="match status" value="1"/>
</dbReference>
<comment type="caution">
    <text evidence="10">The sequence shown here is derived from an EMBL/GenBank/DDBJ whole genome shotgun (WGS) entry which is preliminary data.</text>
</comment>
<evidence type="ECO:0000256" key="1">
    <source>
        <dbReference type="ARBA" id="ARBA00004429"/>
    </source>
</evidence>
<dbReference type="InterPro" id="IPR004090">
    <property type="entry name" value="Chemotax_Me-accpt_rcpt"/>
</dbReference>
<feature type="domain" description="HAMP" evidence="9">
    <location>
        <begin position="290"/>
        <end position="343"/>
    </location>
</feature>
<dbReference type="SMART" id="SM00304">
    <property type="entry name" value="HAMP"/>
    <property type="match status" value="1"/>
</dbReference>
<evidence type="ECO:0000313" key="11">
    <source>
        <dbReference type="Proteomes" id="UP001321492"/>
    </source>
</evidence>
<evidence type="ECO:0000256" key="3">
    <source>
        <dbReference type="ARBA" id="ARBA00023224"/>
    </source>
</evidence>
<dbReference type="SMART" id="SM00283">
    <property type="entry name" value="MA"/>
    <property type="match status" value="1"/>
</dbReference>
<feature type="domain" description="Methyl-accepting transducer" evidence="7">
    <location>
        <begin position="383"/>
        <end position="605"/>
    </location>
</feature>
<evidence type="ECO:0000313" key="10">
    <source>
        <dbReference type="EMBL" id="MDJ1159822.1"/>
    </source>
</evidence>
<evidence type="ECO:0000259" key="7">
    <source>
        <dbReference type="PROSITE" id="PS50111"/>
    </source>
</evidence>
<evidence type="ECO:0000259" key="8">
    <source>
        <dbReference type="PROSITE" id="PS50192"/>
    </source>
</evidence>
<evidence type="ECO:0000259" key="9">
    <source>
        <dbReference type="PROSITE" id="PS50885"/>
    </source>
</evidence>
<keyword evidence="2" id="KW-1003">Cell membrane</keyword>
<dbReference type="InterPro" id="IPR003660">
    <property type="entry name" value="HAMP_dom"/>
</dbReference>
<dbReference type="CDD" id="cd06225">
    <property type="entry name" value="HAMP"/>
    <property type="match status" value="1"/>
</dbReference>
<dbReference type="PANTHER" id="PTHR32089">
    <property type="entry name" value="METHYL-ACCEPTING CHEMOTAXIS PROTEIN MCPB"/>
    <property type="match status" value="1"/>
</dbReference>